<evidence type="ECO:0000256" key="1">
    <source>
        <dbReference type="SAM" id="MobiDB-lite"/>
    </source>
</evidence>
<name>A0A8S1SLC8_9CILI</name>
<organism evidence="2 3">
    <name type="scientific">Paramecium pentaurelia</name>
    <dbReference type="NCBI Taxonomy" id="43138"/>
    <lineage>
        <taxon>Eukaryota</taxon>
        <taxon>Sar</taxon>
        <taxon>Alveolata</taxon>
        <taxon>Ciliophora</taxon>
        <taxon>Intramacronucleata</taxon>
        <taxon>Oligohymenophorea</taxon>
        <taxon>Peniculida</taxon>
        <taxon>Parameciidae</taxon>
        <taxon>Paramecium</taxon>
    </lineage>
</organism>
<protein>
    <submittedName>
        <fullName evidence="2">Uncharacterized protein</fullName>
    </submittedName>
</protein>
<accession>A0A8S1SLC8</accession>
<comment type="caution">
    <text evidence="2">The sequence shown here is derived from an EMBL/GenBank/DDBJ whole genome shotgun (WGS) entry which is preliminary data.</text>
</comment>
<keyword evidence="3" id="KW-1185">Reference proteome</keyword>
<evidence type="ECO:0000313" key="2">
    <source>
        <dbReference type="EMBL" id="CAD8139184.1"/>
    </source>
</evidence>
<gene>
    <name evidence="2" type="ORF">PPENT_87.1.T0070515</name>
</gene>
<evidence type="ECO:0000313" key="3">
    <source>
        <dbReference type="Proteomes" id="UP000689195"/>
    </source>
</evidence>
<feature type="region of interest" description="Disordered" evidence="1">
    <location>
        <begin position="64"/>
        <end position="83"/>
    </location>
</feature>
<sequence length="83" mass="9887">MKGDLLFEREVVIKSKLSYWLRSQMDQFSTACQTQAHESTPQLQRIEMEQHFVQEEQQFKTLPKIKKTVKEKKSSKKSGKRKE</sequence>
<reference evidence="2" key="1">
    <citation type="submission" date="2021-01" db="EMBL/GenBank/DDBJ databases">
        <authorList>
            <consortium name="Genoscope - CEA"/>
            <person name="William W."/>
        </authorList>
    </citation>
    <scope>NUCLEOTIDE SEQUENCE</scope>
</reference>
<dbReference type="EMBL" id="CAJJDO010000007">
    <property type="protein sequence ID" value="CAD8139184.1"/>
    <property type="molecule type" value="Genomic_DNA"/>
</dbReference>
<proteinExistence type="predicted"/>
<dbReference type="AlphaFoldDB" id="A0A8S1SLC8"/>
<dbReference type="Proteomes" id="UP000689195">
    <property type="component" value="Unassembled WGS sequence"/>
</dbReference>